<proteinExistence type="predicted"/>
<gene>
    <name evidence="1" type="ORF">YLM1_1778</name>
</gene>
<sequence length="71" mass="7899">MSTESIDYNSLYHAVANNLDDSIIEKYDLDGLLRTATLCWDGTGVMVSGSDFSMVFDLVNYDLLDYTGFDA</sequence>
<organism evidence="1 2">
    <name type="scientific">Methanobrevibacter olleyae</name>
    <dbReference type="NCBI Taxonomy" id="294671"/>
    <lineage>
        <taxon>Archaea</taxon>
        <taxon>Methanobacteriati</taxon>
        <taxon>Methanobacteriota</taxon>
        <taxon>Methanomada group</taxon>
        <taxon>Methanobacteria</taxon>
        <taxon>Methanobacteriales</taxon>
        <taxon>Methanobacteriaceae</taxon>
        <taxon>Methanobrevibacter</taxon>
    </lineage>
</organism>
<dbReference type="RefSeq" id="WP_067148744.1">
    <property type="nucleotide sequence ID" value="NZ_CP014265.1"/>
</dbReference>
<keyword evidence="2" id="KW-1185">Reference proteome</keyword>
<dbReference type="STRING" id="294671.YLM1_1778"/>
<evidence type="ECO:0000313" key="2">
    <source>
        <dbReference type="Proteomes" id="UP000066376"/>
    </source>
</evidence>
<accession>A0A126R1R2</accession>
<reference evidence="2" key="2">
    <citation type="submission" date="2016-02" db="EMBL/GenBank/DDBJ databases">
        <title>The draft genome sequence of the rumen methanogen Methanobrevibacter olleyae YLM1.</title>
        <authorList>
            <consortium name="New Zealand Agricultural Greenhouse Gas Research Centre/Pastoral Greenhouse Gas Research Consortium"/>
            <person name="Kelly W.J."/>
            <person name="Li D."/>
            <person name="Lambie S.C."/>
            <person name="Attwood G.T."/>
            <person name="Altermann E."/>
            <person name="Leahy S.C."/>
        </authorList>
    </citation>
    <scope>NUCLEOTIDE SEQUENCE [LARGE SCALE GENOMIC DNA]</scope>
    <source>
        <strain evidence="2">YLM1</strain>
    </source>
</reference>
<dbReference type="PATRIC" id="fig|294671.3.peg.1848"/>
<protein>
    <submittedName>
        <fullName evidence="1">Uncharacterized protein</fullName>
    </submittedName>
</protein>
<reference evidence="1 2" key="1">
    <citation type="journal article" date="2016" name="Genome Announc.">
        <title>Draft Genome Sequence of the Rumen Methanogen Methanobrevibacter olleyae YLM1.</title>
        <authorList>
            <person name="Kelly W.J."/>
            <person name="Li D."/>
            <person name="Lambie S.C."/>
            <person name="Cox F."/>
            <person name="Attwood G.T."/>
            <person name="Altermann E."/>
            <person name="Leahy S.C."/>
        </authorList>
    </citation>
    <scope>NUCLEOTIDE SEQUENCE [LARGE SCALE GENOMIC DNA]</scope>
    <source>
        <strain evidence="1 2">YLM1</strain>
    </source>
</reference>
<dbReference type="Proteomes" id="UP000066376">
    <property type="component" value="Chromosome"/>
</dbReference>
<dbReference type="AlphaFoldDB" id="A0A126R1R2"/>
<evidence type="ECO:0000313" key="1">
    <source>
        <dbReference type="EMBL" id="AMK16333.1"/>
    </source>
</evidence>
<dbReference type="GeneID" id="28490087"/>
<dbReference type="EMBL" id="CP014265">
    <property type="protein sequence ID" value="AMK16333.1"/>
    <property type="molecule type" value="Genomic_DNA"/>
</dbReference>
<name>A0A126R1R2_METOL</name>
<dbReference type="KEGG" id="mol:YLM1_1778"/>